<dbReference type="InterPro" id="IPR037695">
    <property type="entry name" value="IQUB"/>
</dbReference>
<evidence type="ECO:0000313" key="4">
    <source>
        <dbReference type="EMBL" id="KAJ8301338.1"/>
    </source>
</evidence>
<dbReference type="InterPro" id="IPR029071">
    <property type="entry name" value="Ubiquitin-like_domsf"/>
</dbReference>
<dbReference type="InterPro" id="IPR000626">
    <property type="entry name" value="Ubiquitin-like_dom"/>
</dbReference>
<evidence type="ECO:0000313" key="5">
    <source>
        <dbReference type="Proteomes" id="UP001217089"/>
    </source>
</evidence>
<feature type="compositionally biased region" description="Basic and acidic residues" evidence="2">
    <location>
        <begin position="167"/>
        <end position="182"/>
    </location>
</feature>
<dbReference type="PANTHER" id="PTHR21074:SF0">
    <property type="entry name" value="IQ AND UBIQUITIN-LIKE DOMAIN-CONTAINING PROTEIN"/>
    <property type="match status" value="1"/>
</dbReference>
<feature type="compositionally biased region" description="Polar residues" evidence="2">
    <location>
        <begin position="47"/>
        <end position="56"/>
    </location>
</feature>
<feature type="domain" description="Ubiquitin-like" evidence="3">
    <location>
        <begin position="206"/>
        <end position="284"/>
    </location>
</feature>
<dbReference type="Pfam" id="PF00240">
    <property type="entry name" value="ubiquitin"/>
    <property type="match status" value="1"/>
</dbReference>
<dbReference type="PROSITE" id="PS50053">
    <property type="entry name" value="UBIQUITIN_2"/>
    <property type="match status" value="1"/>
</dbReference>
<keyword evidence="1" id="KW-0175">Coiled coil</keyword>
<evidence type="ECO:0000259" key="3">
    <source>
        <dbReference type="PROSITE" id="PS50053"/>
    </source>
</evidence>
<dbReference type="Proteomes" id="UP001217089">
    <property type="component" value="Unassembled WGS sequence"/>
</dbReference>
<proteinExistence type="predicted"/>
<dbReference type="Gene3D" id="3.10.20.90">
    <property type="entry name" value="Phosphatidylinositol 3-kinase Catalytic Subunit, Chain A, domain 1"/>
    <property type="match status" value="1"/>
</dbReference>
<feature type="compositionally biased region" description="Basic and acidic residues" evidence="2">
    <location>
        <begin position="105"/>
        <end position="135"/>
    </location>
</feature>
<reference evidence="4 5" key="1">
    <citation type="submission" date="2022-12" db="EMBL/GenBank/DDBJ databases">
        <title>Chromosome-level genome of Tegillarca granosa.</title>
        <authorList>
            <person name="Kim J."/>
        </authorList>
    </citation>
    <scope>NUCLEOTIDE SEQUENCE [LARGE SCALE GENOMIC DNA]</scope>
    <source>
        <strain evidence="4">Teg-2019</strain>
        <tissue evidence="4">Adductor muscle</tissue>
    </source>
</reference>
<name>A0ABQ9E7I6_TEGGR</name>
<dbReference type="PROSITE" id="PS50096">
    <property type="entry name" value="IQ"/>
    <property type="match status" value="1"/>
</dbReference>
<feature type="region of interest" description="Disordered" evidence="2">
    <location>
        <begin position="1"/>
        <end position="198"/>
    </location>
</feature>
<dbReference type="SMART" id="SM00213">
    <property type="entry name" value="UBQ"/>
    <property type="match status" value="1"/>
</dbReference>
<accession>A0ABQ9E7I6</accession>
<feature type="coiled-coil region" evidence="1">
    <location>
        <begin position="434"/>
        <end position="474"/>
    </location>
</feature>
<organism evidence="4 5">
    <name type="scientific">Tegillarca granosa</name>
    <name type="common">Malaysian cockle</name>
    <name type="synonym">Anadara granosa</name>
    <dbReference type="NCBI Taxonomy" id="220873"/>
    <lineage>
        <taxon>Eukaryota</taxon>
        <taxon>Metazoa</taxon>
        <taxon>Spiralia</taxon>
        <taxon>Lophotrochozoa</taxon>
        <taxon>Mollusca</taxon>
        <taxon>Bivalvia</taxon>
        <taxon>Autobranchia</taxon>
        <taxon>Pteriomorphia</taxon>
        <taxon>Arcoida</taxon>
        <taxon>Arcoidea</taxon>
        <taxon>Arcidae</taxon>
        <taxon>Tegillarca</taxon>
    </lineage>
</organism>
<dbReference type="SUPFAM" id="SSF54236">
    <property type="entry name" value="Ubiquitin-like"/>
    <property type="match status" value="1"/>
</dbReference>
<feature type="compositionally biased region" description="Basic and acidic residues" evidence="2">
    <location>
        <begin position="58"/>
        <end position="71"/>
    </location>
</feature>
<gene>
    <name evidence="4" type="ORF">KUTeg_020325</name>
</gene>
<evidence type="ECO:0000256" key="2">
    <source>
        <dbReference type="SAM" id="MobiDB-lite"/>
    </source>
</evidence>
<feature type="compositionally biased region" description="Polar residues" evidence="2">
    <location>
        <begin position="29"/>
        <end position="39"/>
    </location>
</feature>
<dbReference type="InterPro" id="IPR057887">
    <property type="entry name" value="IQUB_helical"/>
</dbReference>
<dbReference type="CDD" id="cd17061">
    <property type="entry name" value="Ubl_IQUB"/>
    <property type="match status" value="1"/>
</dbReference>
<evidence type="ECO:0000256" key="1">
    <source>
        <dbReference type="SAM" id="Coils"/>
    </source>
</evidence>
<feature type="compositionally biased region" description="Basic and acidic residues" evidence="2">
    <location>
        <begin position="89"/>
        <end position="98"/>
    </location>
</feature>
<feature type="compositionally biased region" description="Polar residues" evidence="2">
    <location>
        <begin position="1"/>
        <end position="16"/>
    </location>
</feature>
<dbReference type="Pfam" id="PF25805">
    <property type="entry name" value="IQUB"/>
    <property type="match status" value="1"/>
</dbReference>
<feature type="compositionally biased region" description="Basic residues" evidence="2">
    <location>
        <begin position="17"/>
        <end position="28"/>
    </location>
</feature>
<sequence length="755" mass="86684">MQMNQKHMWAITNQRHQLQRKHLKKPNRNPKTLLQNNSSEEPKQEPDTSATQQASEGAQKEQEPEAGKEGEAPAPAQTSEQVSEQAGEEPPKEAEKAPDTAPDAEPAKESVEQKETKSEEAEKAEAEGDSKEKEAAQTQQQNQGEENKEIAQTEDEKPEVTEQATETVEKGLEDDSKKKEEGTPVPAPTPVPGVEVTPRTTANLEATATVKFVLMPSGQVVTLACTLGQTLSQLKDHFAQELKLPVNIILVMFEGKGIDDNTTLADLGVGPNGTIQLEMQSADPVNTPIKTYRPRQEYHMPDVITVRVQTEEGIYKDVVVEIERATRKKPYLGGYKHKKTSIEYHNASAQTMKKTPPPSNIPKHCRDTQTVEQRHRIQQTFNDTSTQMTKIGVYVSNMPDKLMTPGKYTTADEFHFSVLMKVITIQKYYRRWLAKQYVRKLKEDKKQREEWERLEEIRKRKEKEERIRKEFERRMNPKSKEDFDLLYHALEKWRQEELERINGSADGAERKAALCMLLDQETQLISAIGRHKLEADAENKDKRVQNFLNKAAAPKKWKGFDGKSTEMDTPYTIRAKELRDIYNSINMKYLTQDERLDVLLTLKHTVKVPQDPSTLRQNIYFCPSCNQYLPSTEFTLSSNSRTVGKCRRCGKIDNDARTRQDFSTYRHMLKALRRSEEAYGDGSKIAFLLQEQDLRYLVEKIWSSQSVLSAWEDLYDLLLVRWDKHQEWSPWNCILLTKDEASAHEKLVDLEEVHT</sequence>
<keyword evidence="5" id="KW-1185">Reference proteome</keyword>
<dbReference type="PANTHER" id="PTHR21074">
    <property type="entry name" value="IQ AND UBIQUITIN-LIKE DOMAIN-CONTAINING PROTEIN"/>
    <property type="match status" value="1"/>
</dbReference>
<feature type="compositionally biased region" description="Basic and acidic residues" evidence="2">
    <location>
        <begin position="145"/>
        <end position="160"/>
    </location>
</feature>
<comment type="caution">
    <text evidence="4">The sequence shown here is derived from an EMBL/GenBank/DDBJ whole genome shotgun (WGS) entry which is preliminary data.</text>
</comment>
<dbReference type="EMBL" id="JARBDR010000918">
    <property type="protein sequence ID" value="KAJ8301338.1"/>
    <property type="molecule type" value="Genomic_DNA"/>
</dbReference>
<protein>
    <recommendedName>
        <fullName evidence="3">Ubiquitin-like domain-containing protein</fullName>
    </recommendedName>
</protein>